<protein>
    <submittedName>
        <fullName evidence="1">Uncharacterized protein</fullName>
    </submittedName>
</protein>
<gene>
    <name evidence="1" type="ORF">BpHYR1_024490</name>
</gene>
<comment type="caution">
    <text evidence="1">The sequence shown here is derived from an EMBL/GenBank/DDBJ whole genome shotgun (WGS) entry which is preliminary data.</text>
</comment>
<evidence type="ECO:0000313" key="2">
    <source>
        <dbReference type="Proteomes" id="UP000276133"/>
    </source>
</evidence>
<dbReference type="AlphaFoldDB" id="A0A3M7P742"/>
<name>A0A3M7P742_BRAPC</name>
<accession>A0A3M7P742</accession>
<sequence length="283" mass="33278">MLPDCQEKFDVYLCFLQLKFHFEPELSLKDLEDNVLNKIHQHESEEIVSFFVNIYYIIEDNCLVKINKLKENIVENMNSKKAQLNKIKTLICEQSISKVNKNQNLSNRINFLNSLLNRCMAVEGQLSTQEKIVFFEKLRKKIETMQTYSDIEKNLIYLANLNNFKDLTTLFDPKMSSLFKENYGHCACIDDLFDILFTNSNNILNKIIQSTNEEHQAEYLQLANDLLGSFYFSSFHQQEKIEALRIELLDSLDQQTVGDISSIEQLNQLMIKTCFRINNYQNY</sequence>
<dbReference type="Proteomes" id="UP000276133">
    <property type="component" value="Unassembled WGS sequence"/>
</dbReference>
<feature type="non-terminal residue" evidence="1">
    <location>
        <position position="283"/>
    </location>
</feature>
<proteinExistence type="predicted"/>
<dbReference type="EMBL" id="REGN01012997">
    <property type="protein sequence ID" value="RMZ94514.1"/>
    <property type="molecule type" value="Genomic_DNA"/>
</dbReference>
<evidence type="ECO:0000313" key="1">
    <source>
        <dbReference type="EMBL" id="RMZ94514.1"/>
    </source>
</evidence>
<keyword evidence="2" id="KW-1185">Reference proteome</keyword>
<organism evidence="1 2">
    <name type="scientific">Brachionus plicatilis</name>
    <name type="common">Marine rotifer</name>
    <name type="synonym">Brachionus muelleri</name>
    <dbReference type="NCBI Taxonomy" id="10195"/>
    <lineage>
        <taxon>Eukaryota</taxon>
        <taxon>Metazoa</taxon>
        <taxon>Spiralia</taxon>
        <taxon>Gnathifera</taxon>
        <taxon>Rotifera</taxon>
        <taxon>Eurotatoria</taxon>
        <taxon>Monogononta</taxon>
        <taxon>Pseudotrocha</taxon>
        <taxon>Ploima</taxon>
        <taxon>Brachionidae</taxon>
        <taxon>Brachionus</taxon>
    </lineage>
</organism>
<reference evidence="1 2" key="1">
    <citation type="journal article" date="2018" name="Sci. Rep.">
        <title>Genomic signatures of local adaptation to the degree of environmental predictability in rotifers.</title>
        <authorList>
            <person name="Franch-Gras L."/>
            <person name="Hahn C."/>
            <person name="Garcia-Roger E.M."/>
            <person name="Carmona M.J."/>
            <person name="Serra M."/>
            <person name="Gomez A."/>
        </authorList>
    </citation>
    <scope>NUCLEOTIDE SEQUENCE [LARGE SCALE GENOMIC DNA]</scope>
    <source>
        <strain evidence="1">HYR1</strain>
    </source>
</reference>